<dbReference type="InterPro" id="IPR036649">
    <property type="entry name" value="Pyrophosphatase_sf"/>
</dbReference>
<comment type="similarity">
    <text evidence="2">Belongs to the PPase family.</text>
</comment>
<protein>
    <recommendedName>
        <fullName evidence="3">inorganic diphosphatase</fullName>
        <ecNumber evidence="3">3.6.1.1</ecNumber>
    </recommendedName>
</protein>
<dbReference type="Pfam" id="PF00719">
    <property type="entry name" value="Pyrophosphatase"/>
    <property type="match status" value="1"/>
</dbReference>
<dbReference type="GeneID" id="37179333"/>
<reference evidence="7 8" key="1">
    <citation type="submission" date="2018-02" db="EMBL/GenBank/DDBJ databases">
        <title>The genomes of Aspergillus section Nigri reveals drivers in fungal speciation.</title>
        <authorList>
            <consortium name="DOE Joint Genome Institute"/>
            <person name="Vesth T.C."/>
            <person name="Nybo J."/>
            <person name="Theobald S."/>
            <person name="Brandl J."/>
            <person name="Frisvad J.C."/>
            <person name="Nielsen K.F."/>
            <person name="Lyhne E.K."/>
            <person name="Kogle M.E."/>
            <person name="Kuo A."/>
            <person name="Riley R."/>
            <person name="Clum A."/>
            <person name="Nolan M."/>
            <person name="Lipzen A."/>
            <person name="Salamov A."/>
            <person name="Henrissat B."/>
            <person name="Wiebenga A."/>
            <person name="De vries R.P."/>
            <person name="Grigoriev I.V."/>
            <person name="Mortensen U.H."/>
            <person name="Andersen M.R."/>
            <person name="Baker S.E."/>
        </authorList>
    </citation>
    <scope>NUCLEOTIDE SEQUENCE [LARGE SCALE GENOMIC DNA]</scope>
    <source>
        <strain evidence="7 8">CBS 114.51</strain>
    </source>
</reference>
<dbReference type="AlphaFoldDB" id="A0A8T8X2S5"/>
<comment type="cofactor">
    <cofactor evidence="1">
        <name>Mg(2+)</name>
        <dbReference type="ChEBI" id="CHEBI:18420"/>
    </cofactor>
</comment>
<gene>
    <name evidence="7" type="ORF">BO86DRAFT_429368</name>
</gene>
<dbReference type="PROSITE" id="PS00387">
    <property type="entry name" value="PPASE"/>
    <property type="match status" value="1"/>
</dbReference>
<keyword evidence="5" id="KW-0378">Hydrolase</keyword>
<dbReference type="GO" id="GO:0000287">
    <property type="term" value="F:magnesium ion binding"/>
    <property type="evidence" value="ECO:0007669"/>
    <property type="project" value="InterPro"/>
</dbReference>
<dbReference type="CDD" id="cd00412">
    <property type="entry name" value="pyrophosphatase"/>
    <property type="match status" value="1"/>
</dbReference>
<dbReference type="SUPFAM" id="SSF50324">
    <property type="entry name" value="Inorganic pyrophosphatase"/>
    <property type="match status" value="1"/>
</dbReference>
<keyword evidence="8" id="KW-1185">Reference proteome</keyword>
<evidence type="ECO:0000313" key="8">
    <source>
        <dbReference type="Proteomes" id="UP000249497"/>
    </source>
</evidence>
<accession>A0A8T8X2S5</accession>
<evidence type="ECO:0000256" key="2">
    <source>
        <dbReference type="ARBA" id="ARBA00006220"/>
    </source>
</evidence>
<evidence type="ECO:0000313" key="7">
    <source>
        <dbReference type="EMBL" id="RAH82438.1"/>
    </source>
</evidence>
<dbReference type="OrthoDB" id="1608002at2759"/>
<dbReference type="EC" id="3.6.1.1" evidence="3"/>
<evidence type="ECO:0000256" key="5">
    <source>
        <dbReference type="ARBA" id="ARBA00022801"/>
    </source>
</evidence>
<proteinExistence type="inferred from homology"/>
<evidence type="ECO:0000256" key="4">
    <source>
        <dbReference type="ARBA" id="ARBA00022723"/>
    </source>
</evidence>
<dbReference type="PANTHER" id="PTHR10286">
    <property type="entry name" value="INORGANIC PYROPHOSPHATASE"/>
    <property type="match status" value="1"/>
</dbReference>
<evidence type="ECO:0000256" key="6">
    <source>
        <dbReference type="ARBA" id="ARBA00022842"/>
    </source>
</evidence>
<keyword evidence="6" id="KW-0460">Magnesium</keyword>
<sequence length="239" mass="26750">MTSNITIEDTLVADSGLACLYFQRNGQRISPWHDLPLWADRKAEILKMVVEIPRGANAKMEITKEITFNPIKQDIRDGKPREVADVPPFQGYPCNYGAIPQTWEDPTAIDLYTGVVGDDDPLDICEIGTGMAQCGEVKKVKPLGTFVVLDEGSTDWKIIAVDVTDAHAESLADIQDVETQFPGFLESLKTWYCVYKVPDGRSPNRLALDGRLMNRQFALRLIGHCHEAWKPRKGFPNCD</sequence>
<keyword evidence="4" id="KW-0479">Metal-binding</keyword>
<dbReference type="InterPro" id="IPR008162">
    <property type="entry name" value="Pyrophosphatase"/>
</dbReference>
<dbReference type="Proteomes" id="UP000249497">
    <property type="component" value="Unassembled WGS sequence"/>
</dbReference>
<name>A0A8T8X2S5_ASPJA</name>
<dbReference type="GO" id="GO:0005737">
    <property type="term" value="C:cytoplasm"/>
    <property type="evidence" value="ECO:0007669"/>
    <property type="project" value="InterPro"/>
</dbReference>
<dbReference type="Gene3D" id="3.90.80.10">
    <property type="entry name" value="Inorganic pyrophosphatase"/>
    <property type="match status" value="1"/>
</dbReference>
<evidence type="ECO:0000256" key="3">
    <source>
        <dbReference type="ARBA" id="ARBA00012146"/>
    </source>
</evidence>
<dbReference type="GO" id="GO:0004427">
    <property type="term" value="F:inorganic diphosphate phosphatase activity"/>
    <property type="evidence" value="ECO:0007669"/>
    <property type="project" value="UniProtKB-EC"/>
</dbReference>
<dbReference type="EMBL" id="KZ824789">
    <property type="protein sequence ID" value="RAH82438.1"/>
    <property type="molecule type" value="Genomic_DNA"/>
</dbReference>
<dbReference type="GO" id="GO:0006796">
    <property type="term" value="P:phosphate-containing compound metabolic process"/>
    <property type="evidence" value="ECO:0007669"/>
    <property type="project" value="InterPro"/>
</dbReference>
<evidence type="ECO:0000256" key="1">
    <source>
        <dbReference type="ARBA" id="ARBA00001946"/>
    </source>
</evidence>
<organism evidence="7 8">
    <name type="scientific">Aspergillus japonicus CBS 114.51</name>
    <dbReference type="NCBI Taxonomy" id="1448312"/>
    <lineage>
        <taxon>Eukaryota</taxon>
        <taxon>Fungi</taxon>
        <taxon>Dikarya</taxon>
        <taxon>Ascomycota</taxon>
        <taxon>Pezizomycotina</taxon>
        <taxon>Eurotiomycetes</taxon>
        <taxon>Eurotiomycetidae</taxon>
        <taxon>Eurotiales</taxon>
        <taxon>Aspergillaceae</taxon>
        <taxon>Aspergillus</taxon>
        <taxon>Aspergillus subgen. Circumdati</taxon>
    </lineage>
</organism>
<dbReference type="RefSeq" id="XP_025528332.1">
    <property type="nucleotide sequence ID" value="XM_025675641.1"/>
</dbReference>